<dbReference type="InParanoid" id="A0A3B5K2T4"/>
<dbReference type="GeneTree" id="ENSGT00940000179865"/>
<evidence type="ECO:0000313" key="2">
    <source>
        <dbReference type="Ensembl" id="ENSTRUP00000049706.2"/>
    </source>
</evidence>
<proteinExistence type="predicted"/>
<keyword evidence="3" id="KW-1185">Reference proteome</keyword>
<accession>A0A3B5K2T4</accession>
<feature type="region of interest" description="Disordered" evidence="1">
    <location>
        <begin position="90"/>
        <end position="149"/>
    </location>
</feature>
<evidence type="ECO:0000313" key="3">
    <source>
        <dbReference type="Proteomes" id="UP000005226"/>
    </source>
</evidence>
<feature type="compositionally biased region" description="Acidic residues" evidence="1">
    <location>
        <begin position="125"/>
        <end position="135"/>
    </location>
</feature>
<feature type="compositionally biased region" description="Polar residues" evidence="1">
    <location>
        <begin position="90"/>
        <end position="106"/>
    </location>
</feature>
<dbReference type="STRING" id="31033.ENSTRUP00000049706"/>
<evidence type="ECO:0000256" key="1">
    <source>
        <dbReference type="SAM" id="MobiDB-lite"/>
    </source>
</evidence>
<dbReference type="Ensembl" id="ENSTRUT00000054798.2">
    <property type="protein sequence ID" value="ENSTRUP00000049706.2"/>
    <property type="gene ID" value="ENSTRUG00000022217.2"/>
</dbReference>
<reference evidence="2 3" key="1">
    <citation type="journal article" date="2011" name="Genome Biol. Evol.">
        <title>Integration of the genetic map and genome assembly of fugu facilitates insights into distinct features of genome evolution in teleosts and mammals.</title>
        <authorList>
            <person name="Kai W."/>
            <person name="Kikuchi K."/>
            <person name="Tohari S."/>
            <person name="Chew A.K."/>
            <person name="Tay A."/>
            <person name="Fujiwara A."/>
            <person name="Hosoya S."/>
            <person name="Suetake H."/>
            <person name="Naruse K."/>
            <person name="Brenner S."/>
            <person name="Suzuki Y."/>
            <person name="Venkatesh B."/>
        </authorList>
    </citation>
    <scope>NUCLEOTIDE SEQUENCE [LARGE SCALE GENOMIC DNA]</scope>
</reference>
<organism evidence="2 3">
    <name type="scientific">Takifugu rubripes</name>
    <name type="common">Japanese pufferfish</name>
    <name type="synonym">Fugu rubripes</name>
    <dbReference type="NCBI Taxonomy" id="31033"/>
    <lineage>
        <taxon>Eukaryota</taxon>
        <taxon>Metazoa</taxon>
        <taxon>Chordata</taxon>
        <taxon>Craniata</taxon>
        <taxon>Vertebrata</taxon>
        <taxon>Euteleostomi</taxon>
        <taxon>Actinopterygii</taxon>
        <taxon>Neopterygii</taxon>
        <taxon>Teleostei</taxon>
        <taxon>Neoteleostei</taxon>
        <taxon>Acanthomorphata</taxon>
        <taxon>Eupercaria</taxon>
        <taxon>Tetraodontiformes</taxon>
        <taxon>Tetradontoidea</taxon>
        <taxon>Tetraodontidae</taxon>
        <taxon>Takifugu</taxon>
    </lineage>
</organism>
<sequence length="182" mass="20142">SRGLMRNKRECNAKDDGVDIDALAAEIEGAGASKEIKGKKKKKGAKKDDFDEDDILKELEELSLEARGGKGKVSAATKSTQFNHRFCSQASSLQKVDTTEHTQSIQPPKPEKKKTRKEKKGASSLDDEEGEEDHPAEERNGQQKGNKKVKSEKDKYFMEYFCSLICDALLNSSPGHFCCSAL</sequence>
<reference evidence="2" key="2">
    <citation type="submission" date="2025-08" db="UniProtKB">
        <authorList>
            <consortium name="Ensembl"/>
        </authorList>
    </citation>
    <scope>IDENTIFICATION</scope>
</reference>
<evidence type="ECO:0008006" key="4">
    <source>
        <dbReference type="Google" id="ProtNLM"/>
    </source>
</evidence>
<name>A0A3B5K2T4_TAKRU</name>
<protein>
    <recommendedName>
        <fullName evidence="4">Eukaryotic translation initiation factor 5B</fullName>
    </recommendedName>
</protein>
<reference evidence="2" key="3">
    <citation type="submission" date="2025-09" db="UniProtKB">
        <authorList>
            <consortium name="Ensembl"/>
        </authorList>
    </citation>
    <scope>IDENTIFICATION</scope>
</reference>
<dbReference type="Proteomes" id="UP000005226">
    <property type="component" value="Chromosome 8"/>
</dbReference>
<dbReference type="AlphaFoldDB" id="A0A3B5K2T4"/>